<evidence type="ECO:0000256" key="6">
    <source>
        <dbReference type="ARBA" id="ARBA00022777"/>
    </source>
</evidence>
<comment type="catalytic activity">
    <reaction evidence="11">
        <text>L-seryl-[protein] + ATP = O-phospho-L-seryl-[protein] + ADP + H(+)</text>
        <dbReference type="Rhea" id="RHEA:17989"/>
        <dbReference type="Rhea" id="RHEA-COMP:9863"/>
        <dbReference type="Rhea" id="RHEA-COMP:11604"/>
        <dbReference type="ChEBI" id="CHEBI:15378"/>
        <dbReference type="ChEBI" id="CHEBI:29999"/>
        <dbReference type="ChEBI" id="CHEBI:30616"/>
        <dbReference type="ChEBI" id="CHEBI:83421"/>
        <dbReference type="ChEBI" id="CHEBI:456216"/>
        <dbReference type="EC" id="2.7.11.1"/>
    </reaction>
</comment>
<evidence type="ECO:0000256" key="8">
    <source>
        <dbReference type="ARBA" id="ARBA00023157"/>
    </source>
</evidence>
<dbReference type="GO" id="GO:0005886">
    <property type="term" value="C:plasma membrane"/>
    <property type="evidence" value="ECO:0007669"/>
    <property type="project" value="TreeGrafter"/>
</dbReference>
<evidence type="ECO:0000256" key="1">
    <source>
        <dbReference type="ARBA" id="ARBA00012513"/>
    </source>
</evidence>
<name>A0A8B7MW47_PHODC</name>
<dbReference type="InterPro" id="IPR000719">
    <property type="entry name" value="Prot_kinase_dom"/>
</dbReference>
<protein>
    <recommendedName>
        <fullName evidence="1">non-specific serine/threonine protein kinase</fullName>
        <ecNumber evidence="1">2.7.11.1</ecNumber>
    </recommendedName>
</protein>
<dbReference type="InterPro" id="IPR011009">
    <property type="entry name" value="Kinase-like_dom_sf"/>
</dbReference>
<dbReference type="KEGG" id="pda:103717321"/>
<evidence type="ECO:0000256" key="10">
    <source>
        <dbReference type="ARBA" id="ARBA00047899"/>
    </source>
</evidence>
<dbReference type="SMART" id="SM00220">
    <property type="entry name" value="S_TKc"/>
    <property type="match status" value="1"/>
</dbReference>
<evidence type="ECO:0000256" key="11">
    <source>
        <dbReference type="ARBA" id="ARBA00048679"/>
    </source>
</evidence>
<gene>
    <name evidence="14" type="primary">LOC103717321</name>
</gene>
<dbReference type="SUPFAM" id="SSF56112">
    <property type="entry name" value="Protein kinase-like (PK-like)"/>
    <property type="match status" value="1"/>
</dbReference>
<dbReference type="GO" id="GO:0004674">
    <property type="term" value="F:protein serine/threonine kinase activity"/>
    <property type="evidence" value="ECO:0007669"/>
    <property type="project" value="UniProtKB-KW"/>
</dbReference>
<dbReference type="RefSeq" id="XP_017700716.2">
    <property type="nucleotide sequence ID" value="XM_017845227.3"/>
</dbReference>
<evidence type="ECO:0000256" key="7">
    <source>
        <dbReference type="ARBA" id="ARBA00022840"/>
    </source>
</evidence>
<dbReference type="EC" id="2.7.11.1" evidence="1"/>
<organism evidence="13 14">
    <name type="scientific">Phoenix dactylifera</name>
    <name type="common">Date palm</name>
    <dbReference type="NCBI Taxonomy" id="42345"/>
    <lineage>
        <taxon>Eukaryota</taxon>
        <taxon>Viridiplantae</taxon>
        <taxon>Streptophyta</taxon>
        <taxon>Embryophyta</taxon>
        <taxon>Tracheophyta</taxon>
        <taxon>Spermatophyta</taxon>
        <taxon>Magnoliopsida</taxon>
        <taxon>Liliopsida</taxon>
        <taxon>Arecaceae</taxon>
        <taxon>Coryphoideae</taxon>
        <taxon>Phoeniceae</taxon>
        <taxon>Phoenix</taxon>
    </lineage>
</organism>
<dbReference type="AlphaFoldDB" id="A0A8B7MW47"/>
<dbReference type="OrthoDB" id="4062651at2759"/>
<evidence type="ECO:0000256" key="2">
    <source>
        <dbReference type="ARBA" id="ARBA00022527"/>
    </source>
</evidence>
<dbReference type="CDD" id="cd14066">
    <property type="entry name" value="STKc_IRAK"/>
    <property type="match status" value="1"/>
</dbReference>
<dbReference type="Gene3D" id="1.10.510.10">
    <property type="entry name" value="Transferase(Phosphotransferase) domain 1"/>
    <property type="match status" value="1"/>
</dbReference>
<dbReference type="PANTHER" id="PTHR27002:SF181">
    <property type="entry name" value="RECEPTOR-LIKE SERINE_THREONINE-PROTEIN KINASE"/>
    <property type="match status" value="1"/>
</dbReference>
<evidence type="ECO:0000313" key="14">
    <source>
        <dbReference type="RefSeq" id="XP_017700716.2"/>
    </source>
</evidence>
<dbReference type="PANTHER" id="PTHR27002">
    <property type="entry name" value="RECEPTOR-LIKE SERINE/THREONINE-PROTEIN KINASE SD1-8"/>
    <property type="match status" value="1"/>
</dbReference>
<keyword evidence="5" id="KW-0547">Nucleotide-binding</keyword>
<proteinExistence type="predicted"/>
<dbReference type="FunFam" id="1.10.510.10:FF:000060">
    <property type="entry name" value="G-type lectin S-receptor-like serine/threonine-protein kinase"/>
    <property type="match status" value="1"/>
</dbReference>
<reference evidence="14" key="1">
    <citation type="submission" date="2025-08" db="UniProtKB">
        <authorList>
            <consortium name="RefSeq"/>
        </authorList>
    </citation>
    <scope>IDENTIFICATION</scope>
    <source>
        <tissue evidence="14">Young leaves</tissue>
    </source>
</reference>
<evidence type="ECO:0000256" key="4">
    <source>
        <dbReference type="ARBA" id="ARBA00022729"/>
    </source>
</evidence>
<evidence type="ECO:0000259" key="12">
    <source>
        <dbReference type="PROSITE" id="PS50011"/>
    </source>
</evidence>
<evidence type="ECO:0000256" key="3">
    <source>
        <dbReference type="ARBA" id="ARBA00022679"/>
    </source>
</evidence>
<evidence type="ECO:0000256" key="9">
    <source>
        <dbReference type="ARBA" id="ARBA00023180"/>
    </source>
</evidence>
<dbReference type="GeneID" id="103717321"/>
<dbReference type="Gene3D" id="3.30.200.20">
    <property type="entry name" value="Phosphorylase Kinase, domain 1"/>
    <property type="match status" value="1"/>
</dbReference>
<keyword evidence="4" id="KW-0732">Signal</keyword>
<dbReference type="FunFam" id="3.30.200.20:FF:000195">
    <property type="entry name" value="G-type lectin S-receptor-like serine/threonine-protein kinase"/>
    <property type="match status" value="1"/>
</dbReference>
<keyword evidence="7" id="KW-0067">ATP-binding</keyword>
<keyword evidence="9" id="KW-0325">Glycoprotein</keyword>
<dbReference type="PROSITE" id="PS50011">
    <property type="entry name" value="PROTEIN_KINASE_DOM"/>
    <property type="match status" value="1"/>
</dbReference>
<dbReference type="Pfam" id="PF07714">
    <property type="entry name" value="PK_Tyr_Ser-Thr"/>
    <property type="match status" value="1"/>
</dbReference>
<dbReference type="Proteomes" id="UP000228380">
    <property type="component" value="Unplaced"/>
</dbReference>
<sequence>MHFCLLKLLKHFYKQRGIRWRISQSCKSANNKEYGTDLDSPLFDFNMIKAATNKFATENKLGEGGFGPVYKGRLPDGQEIAVKKLSRGSGQGLKEFENEVELILKLQHRNLVKLLGCCTHGEEKLLIYEFMPNKSLDDFLFDAMNKRILDWEKRYSIVEGIARGLLYLHRDSRLKIIHRDLKASNILLDEKFNPKISDFGMARMFGGDQIQATTNRVVGTIGYMSPEYAVEGKISEKSDVFSFGVLLLEIVSGKRNSYFVDGDQALNLLGYAWTLWKENRVEELIEPSLGNSLSYSEVLKCIQVGLLCVQENPTDRPTISLVVSMLSSNANLPSPKQAAFFGGRSLEESNEACSINYLSYTNLDCR</sequence>
<evidence type="ECO:0000256" key="5">
    <source>
        <dbReference type="ARBA" id="ARBA00022741"/>
    </source>
</evidence>
<keyword evidence="3" id="KW-0808">Transferase</keyword>
<evidence type="ECO:0000313" key="13">
    <source>
        <dbReference type="Proteomes" id="UP000228380"/>
    </source>
</evidence>
<feature type="domain" description="Protein kinase" evidence="12">
    <location>
        <begin position="55"/>
        <end position="332"/>
    </location>
</feature>
<keyword evidence="2" id="KW-0723">Serine/threonine-protein kinase</keyword>
<dbReference type="InterPro" id="IPR001245">
    <property type="entry name" value="Ser-Thr/Tyr_kinase_cat_dom"/>
</dbReference>
<keyword evidence="8" id="KW-1015">Disulfide bond</keyword>
<accession>A0A8B7MW47</accession>
<dbReference type="GO" id="GO:0005524">
    <property type="term" value="F:ATP binding"/>
    <property type="evidence" value="ECO:0007669"/>
    <property type="project" value="UniProtKB-KW"/>
</dbReference>
<dbReference type="InterPro" id="IPR008271">
    <property type="entry name" value="Ser/Thr_kinase_AS"/>
</dbReference>
<comment type="catalytic activity">
    <reaction evidence="10">
        <text>L-threonyl-[protein] + ATP = O-phospho-L-threonyl-[protein] + ADP + H(+)</text>
        <dbReference type="Rhea" id="RHEA:46608"/>
        <dbReference type="Rhea" id="RHEA-COMP:11060"/>
        <dbReference type="Rhea" id="RHEA-COMP:11605"/>
        <dbReference type="ChEBI" id="CHEBI:15378"/>
        <dbReference type="ChEBI" id="CHEBI:30013"/>
        <dbReference type="ChEBI" id="CHEBI:30616"/>
        <dbReference type="ChEBI" id="CHEBI:61977"/>
        <dbReference type="ChEBI" id="CHEBI:456216"/>
        <dbReference type="EC" id="2.7.11.1"/>
    </reaction>
</comment>
<keyword evidence="6" id="KW-0418">Kinase</keyword>
<keyword evidence="13" id="KW-1185">Reference proteome</keyword>
<dbReference type="PROSITE" id="PS00108">
    <property type="entry name" value="PROTEIN_KINASE_ST"/>
    <property type="match status" value="1"/>
</dbReference>